<dbReference type="Proteomes" id="UP000254712">
    <property type="component" value="Unassembled WGS sequence"/>
</dbReference>
<dbReference type="EMBL" id="UGXT01000002">
    <property type="protein sequence ID" value="SUH38408.1"/>
    <property type="molecule type" value="Genomic_DNA"/>
</dbReference>
<sequence length="53" mass="6167">MGKTNDWLDFDQLVEDSVCDALKPPSMYKVILVNDDYTPMEFVIDVLQKILFL</sequence>
<keyword evidence="2" id="KW-0378">Hydrolase</keyword>
<proteinExistence type="predicted"/>
<name>A0A379WXP7_SALET</name>
<evidence type="ECO:0000313" key="3">
    <source>
        <dbReference type="Proteomes" id="UP000254712"/>
    </source>
</evidence>
<evidence type="ECO:0000313" key="2">
    <source>
        <dbReference type="EMBL" id="SUH38408.1"/>
    </source>
</evidence>
<dbReference type="InterPro" id="IPR003769">
    <property type="entry name" value="ClpS_core"/>
</dbReference>
<dbReference type="AlphaFoldDB" id="A0A379WXP7"/>
<organism evidence="2 3">
    <name type="scientific">Salmonella enterica I</name>
    <dbReference type="NCBI Taxonomy" id="59201"/>
    <lineage>
        <taxon>Bacteria</taxon>
        <taxon>Pseudomonadati</taxon>
        <taxon>Pseudomonadota</taxon>
        <taxon>Gammaproteobacteria</taxon>
        <taxon>Enterobacterales</taxon>
        <taxon>Enterobacteriaceae</taxon>
        <taxon>Salmonella</taxon>
    </lineage>
</organism>
<keyword evidence="2" id="KW-0645">Protease</keyword>
<dbReference type="Gene3D" id="3.30.1390.10">
    <property type="match status" value="1"/>
</dbReference>
<accession>A0A379WXP7</accession>
<dbReference type="GO" id="GO:0008233">
    <property type="term" value="F:peptidase activity"/>
    <property type="evidence" value="ECO:0007669"/>
    <property type="project" value="UniProtKB-KW"/>
</dbReference>
<reference evidence="2 3" key="1">
    <citation type="submission" date="2018-06" db="EMBL/GenBank/DDBJ databases">
        <authorList>
            <consortium name="Pathogen Informatics"/>
            <person name="Doyle S."/>
        </authorList>
    </citation>
    <scope>NUCLEOTIDE SEQUENCE [LARGE SCALE GENOMIC DNA]</scope>
    <source>
        <strain evidence="2 3">NCTC8261</strain>
    </source>
</reference>
<dbReference type="Pfam" id="PF02617">
    <property type="entry name" value="ClpS"/>
    <property type="match status" value="1"/>
</dbReference>
<dbReference type="GO" id="GO:0006508">
    <property type="term" value="P:proteolysis"/>
    <property type="evidence" value="ECO:0007669"/>
    <property type="project" value="UniProtKB-KW"/>
</dbReference>
<dbReference type="InterPro" id="IPR014719">
    <property type="entry name" value="Ribosomal_bL12_C/ClpS-like"/>
</dbReference>
<gene>
    <name evidence="2" type="primary">clpS_2</name>
    <name evidence="2" type="ORF">NCTC8261_04735</name>
</gene>
<evidence type="ECO:0000259" key="1">
    <source>
        <dbReference type="Pfam" id="PF02617"/>
    </source>
</evidence>
<dbReference type="SUPFAM" id="SSF54736">
    <property type="entry name" value="ClpS-like"/>
    <property type="match status" value="1"/>
</dbReference>
<protein>
    <submittedName>
        <fullName evidence="2">ATP-dependent clp protease adaptor protein</fullName>
    </submittedName>
</protein>
<dbReference type="GO" id="GO:0030163">
    <property type="term" value="P:protein catabolic process"/>
    <property type="evidence" value="ECO:0007669"/>
    <property type="project" value="InterPro"/>
</dbReference>
<feature type="domain" description="Adaptor protein ClpS core" evidence="1">
    <location>
        <begin position="23"/>
        <end position="51"/>
    </location>
</feature>